<organism evidence="2 3">
    <name type="scientific">Flavihumibacter solisilvae</name>
    <dbReference type="NCBI Taxonomy" id="1349421"/>
    <lineage>
        <taxon>Bacteria</taxon>
        <taxon>Pseudomonadati</taxon>
        <taxon>Bacteroidota</taxon>
        <taxon>Chitinophagia</taxon>
        <taxon>Chitinophagales</taxon>
        <taxon>Chitinophagaceae</taxon>
        <taxon>Flavihumibacter</taxon>
    </lineage>
</organism>
<evidence type="ECO:0000313" key="2">
    <source>
        <dbReference type="EMBL" id="KIC95030.1"/>
    </source>
</evidence>
<dbReference type="AlphaFoldDB" id="A0A0C1ILE9"/>
<evidence type="ECO:0000256" key="1">
    <source>
        <dbReference type="SAM" id="Phobius"/>
    </source>
</evidence>
<comment type="caution">
    <text evidence="2">The sequence shown here is derived from an EMBL/GenBank/DDBJ whole genome shotgun (WGS) entry which is preliminary data.</text>
</comment>
<dbReference type="OrthoDB" id="965650at2"/>
<reference evidence="2 3" key="1">
    <citation type="submission" date="2014-11" db="EMBL/GenBank/DDBJ databases">
        <title>Genome sequence of Flavihumibacter solisilvae 3-3.</title>
        <authorList>
            <person name="Zhou G."/>
            <person name="Li M."/>
            <person name="Wang G."/>
        </authorList>
    </citation>
    <scope>NUCLEOTIDE SEQUENCE [LARGE SCALE GENOMIC DNA]</scope>
    <source>
        <strain evidence="2 3">3-3</strain>
    </source>
</reference>
<dbReference type="EMBL" id="JSVC01000009">
    <property type="protein sequence ID" value="KIC95030.1"/>
    <property type="molecule type" value="Genomic_DNA"/>
</dbReference>
<keyword evidence="1" id="KW-1133">Transmembrane helix</keyword>
<feature type="transmembrane region" description="Helical" evidence="1">
    <location>
        <begin position="85"/>
        <end position="110"/>
    </location>
</feature>
<accession>A0A0C1ILE9</accession>
<dbReference type="STRING" id="1349421.OI18_09115"/>
<protein>
    <recommendedName>
        <fullName evidence="4">Transmembrane protein</fullName>
    </recommendedName>
</protein>
<evidence type="ECO:0000313" key="3">
    <source>
        <dbReference type="Proteomes" id="UP000031408"/>
    </source>
</evidence>
<keyword evidence="1" id="KW-0812">Transmembrane</keyword>
<name>A0A0C1ILE9_9BACT</name>
<dbReference type="Proteomes" id="UP000031408">
    <property type="component" value="Unassembled WGS sequence"/>
</dbReference>
<proteinExistence type="predicted"/>
<evidence type="ECO:0008006" key="4">
    <source>
        <dbReference type="Google" id="ProtNLM"/>
    </source>
</evidence>
<gene>
    <name evidence="2" type="ORF">OI18_09115</name>
</gene>
<keyword evidence="1" id="KW-0472">Membrane</keyword>
<sequence length="113" mass="12296">MKLFISIVLTAFLGFALCLFLPWWAIAIAAFTVAVAIVQAPWKSFVTGFVALFLLWAVMAWWISFTNNNLLADKVSVMILKQQSAFMLVLVTGLIGGLVAGFAALTGSLVRKL</sequence>
<feature type="transmembrane region" description="Helical" evidence="1">
    <location>
        <begin position="45"/>
        <end position="64"/>
    </location>
</feature>
<dbReference type="RefSeq" id="WP_039139160.1">
    <property type="nucleotide sequence ID" value="NZ_JSVC01000009.1"/>
</dbReference>
<keyword evidence="3" id="KW-1185">Reference proteome</keyword>